<dbReference type="RefSeq" id="WP_081920625.1">
    <property type="nucleotide sequence ID" value="NZ_BMNZ01000007.1"/>
</dbReference>
<keyword evidence="2" id="KW-0472">Membrane</keyword>
<feature type="region of interest" description="Disordered" evidence="1">
    <location>
        <begin position="333"/>
        <end position="376"/>
    </location>
</feature>
<evidence type="ECO:0000256" key="1">
    <source>
        <dbReference type="SAM" id="MobiDB-lite"/>
    </source>
</evidence>
<keyword evidence="4" id="KW-1185">Reference proteome</keyword>
<keyword evidence="2" id="KW-1133">Transmembrane helix</keyword>
<evidence type="ECO:0000313" key="4">
    <source>
        <dbReference type="Proteomes" id="UP000623461"/>
    </source>
</evidence>
<sequence>MRRVIGAVALALGVLLLVVGAVSRSYLYERLATVSLDQSNVVDAKDPSKSTASVSQGENMSALRVWGSETDGQHYDKLTGVTLRSTRQIVGIPGALTPAELDGNVAIWQTGVTSEAVGVGALTYSNEVVTFDRVTGLATGSSRDQRSAGELDKPDKMVDVVHKGLFFKFPFAVEKKTYPWWDGDLSDAAEMKFVREENLFGTDTYVFQQVTPTAERSTRDVPAGVFDQPGSAMVPAKVFYGNVRTLWIEPNTGVIIKGQEQVDKYLQSQFGTVATTKGTIGYTDDTVRKNAETWGSKGRLLGFIHGPLLWIGLVGGLLLIVLGAVLIGRRPAPVAAGAPSGPSRSRRGTRSEGDGGIDELGVGSGAERGRHENAGA</sequence>
<feature type="compositionally biased region" description="Low complexity" evidence="1">
    <location>
        <begin position="333"/>
        <end position="343"/>
    </location>
</feature>
<keyword evidence="2" id="KW-0812">Transmembrane</keyword>
<feature type="compositionally biased region" description="Basic and acidic residues" evidence="1">
    <location>
        <begin position="367"/>
        <end position="376"/>
    </location>
</feature>
<dbReference type="Proteomes" id="UP000623461">
    <property type="component" value="Unassembled WGS sequence"/>
</dbReference>
<gene>
    <name evidence="3" type="ORF">GCM10009721_35550</name>
</gene>
<dbReference type="Pfam" id="PF11271">
    <property type="entry name" value="PorA"/>
    <property type="match status" value="1"/>
</dbReference>
<evidence type="ECO:0008006" key="5">
    <source>
        <dbReference type="Google" id="ProtNLM"/>
    </source>
</evidence>
<dbReference type="EMBL" id="BMNZ01000007">
    <property type="protein sequence ID" value="GGN04966.1"/>
    <property type="molecule type" value="Genomic_DNA"/>
</dbReference>
<comment type="caution">
    <text evidence="3">The sequence shown here is derived from an EMBL/GenBank/DDBJ whole genome shotgun (WGS) entry which is preliminary data.</text>
</comment>
<name>A0ABQ2ICZ7_9MICO</name>
<accession>A0ABQ2ICZ7</accession>
<evidence type="ECO:0000313" key="3">
    <source>
        <dbReference type="EMBL" id="GGN04966.1"/>
    </source>
</evidence>
<feature type="transmembrane region" description="Helical" evidence="2">
    <location>
        <begin position="308"/>
        <end position="327"/>
    </location>
</feature>
<reference evidence="4" key="1">
    <citation type="journal article" date="2019" name="Int. J. Syst. Evol. Microbiol.">
        <title>The Global Catalogue of Microorganisms (GCM) 10K type strain sequencing project: providing services to taxonomists for standard genome sequencing and annotation.</title>
        <authorList>
            <consortium name="The Broad Institute Genomics Platform"/>
            <consortium name="The Broad Institute Genome Sequencing Center for Infectious Disease"/>
            <person name="Wu L."/>
            <person name="Ma J."/>
        </authorList>
    </citation>
    <scope>NUCLEOTIDE SEQUENCE [LARGE SCALE GENOMIC DNA]</scope>
    <source>
        <strain evidence="4">JCM 1365</strain>
    </source>
</reference>
<proteinExistence type="predicted"/>
<protein>
    <recommendedName>
        <fullName evidence="5">DUF3068 domain-containing protein</fullName>
    </recommendedName>
</protein>
<evidence type="ECO:0000256" key="2">
    <source>
        <dbReference type="SAM" id="Phobius"/>
    </source>
</evidence>
<dbReference type="InterPro" id="IPR021424">
    <property type="entry name" value="PorA"/>
</dbReference>
<organism evidence="3 4">
    <name type="scientific">Terrabacter tumescens</name>
    <dbReference type="NCBI Taxonomy" id="60443"/>
    <lineage>
        <taxon>Bacteria</taxon>
        <taxon>Bacillati</taxon>
        <taxon>Actinomycetota</taxon>
        <taxon>Actinomycetes</taxon>
        <taxon>Micrococcales</taxon>
        <taxon>Intrasporangiaceae</taxon>
        <taxon>Terrabacter</taxon>
    </lineage>
</organism>